<keyword evidence="2" id="KW-1133">Transmembrane helix</keyword>
<gene>
    <name evidence="3" type="ORF">GCM10009821_09020</name>
</gene>
<dbReference type="RefSeq" id="WP_344324990.1">
    <property type="nucleotide sequence ID" value="NZ_BAAAPY010000002.1"/>
</dbReference>
<evidence type="ECO:0000313" key="3">
    <source>
        <dbReference type="EMBL" id="GAA2073015.1"/>
    </source>
</evidence>
<keyword evidence="4" id="KW-1185">Reference proteome</keyword>
<proteinExistence type="predicted"/>
<reference evidence="3 4" key="1">
    <citation type="journal article" date="2019" name="Int. J. Syst. Evol. Microbiol.">
        <title>The Global Catalogue of Microorganisms (GCM) 10K type strain sequencing project: providing services to taxonomists for standard genome sequencing and annotation.</title>
        <authorList>
            <consortium name="The Broad Institute Genomics Platform"/>
            <consortium name="The Broad Institute Genome Sequencing Center for Infectious Disease"/>
            <person name="Wu L."/>
            <person name="Ma J."/>
        </authorList>
    </citation>
    <scope>NUCLEOTIDE SEQUENCE [LARGE SCALE GENOMIC DNA]</scope>
    <source>
        <strain evidence="3 4">JCM 15749</strain>
    </source>
</reference>
<feature type="compositionally biased region" description="Low complexity" evidence="1">
    <location>
        <begin position="178"/>
        <end position="188"/>
    </location>
</feature>
<evidence type="ECO:0008006" key="5">
    <source>
        <dbReference type="Google" id="ProtNLM"/>
    </source>
</evidence>
<feature type="region of interest" description="Disordered" evidence="1">
    <location>
        <begin position="163"/>
        <end position="189"/>
    </location>
</feature>
<evidence type="ECO:0000256" key="2">
    <source>
        <dbReference type="SAM" id="Phobius"/>
    </source>
</evidence>
<protein>
    <recommendedName>
        <fullName evidence="5">DUF2207 domain-containing protein</fullName>
    </recommendedName>
</protein>
<feature type="transmembrane region" description="Helical" evidence="2">
    <location>
        <begin position="221"/>
        <end position="243"/>
    </location>
</feature>
<evidence type="ECO:0000313" key="4">
    <source>
        <dbReference type="Proteomes" id="UP001501480"/>
    </source>
</evidence>
<sequence>MIGVLADHPDDGSTAEREAWSRRLETSLASESGWWVDRVGSTGSQDLSTSEAWVLLGWVETAASRIGTEGRADLVERVAFILALREAGPLDRRDRSVVASPVRRAAEVRGLEFEDLVETGCDRAGALGRACLDWLLEESPEVPLTHRKVPTGSGGVAFVRESASRDGVATRPLDDRPNASAPSSGAAPRVGRTGPLRLTLLVAGSVAVVAVVVVLRDRGVLPVAGPAVAVLATPWLLTGAAWWSDRRVRRAARLGPGLAALVRSLEDGSGRCTRSADGVDRASSRLLHALRRRDRAHRRGPRDEQQNKQG</sequence>
<dbReference type="Proteomes" id="UP001501480">
    <property type="component" value="Unassembled WGS sequence"/>
</dbReference>
<dbReference type="EMBL" id="BAAAPY010000002">
    <property type="protein sequence ID" value="GAA2073015.1"/>
    <property type="molecule type" value="Genomic_DNA"/>
</dbReference>
<keyword evidence="2" id="KW-0812">Transmembrane</keyword>
<feature type="compositionally biased region" description="Basic residues" evidence="1">
    <location>
        <begin position="290"/>
        <end position="300"/>
    </location>
</feature>
<organism evidence="3 4">
    <name type="scientific">Aeromicrobium halocynthiae</name>
    <dbReference type="NCBI Taxonomy" id="560557"/>
    <lineage>
        <taxon>Bacteria</taxon>
        <taxon>Bacillati</taxon>
        <taxon>Actinomycetota</taxon>
        <taxon>Actinomycetes</taxon>
        <taxon>Propionibacteriales</taxon>
        <taxon>Nocardioidaceae</taxon>
        <taxon>Aeromicrobium</taxon>
    </lineage>
</organism>
<evidence type="ECO:0000256" key="1">
    <source>
        <dbReference type="SAM" id="MobiDB-lite"/>
    </source>
</evidence>
<name>A0ABN2VUM0_9ACTN</name>
<comment type="caution">
    <text evidence="3">The sequence shown here is derived from an EMBL/GenBank/DDBJ whole genome shotgun (WGS) entry which is preliminary data.</text>
</comment>
<keyword evidence="2" id="KW-0472">Membrane</keyword>
<accession>A0ABN2VUM0</accession>
<feature type="region of interest" description="Disordered" evidence="1">
    <location>
        <begin position="290"/>
        <end position="310"/>
    </location>
</feature>
<feature type="transmembrane region" description="Helical" evidence="2">
    <location>
        <begin position="198"/>
        <end position="215"/>
    </location>
</feature>
<feature type="compositionally biased region" description="Basic and acidic residues" evidence="1">
    <location>
        <begin position="301"/>
        <end position="310"/>
    </location>
</feature>